<dbReference type="KEGG" id="cate:C2869_11195"/>
<dbReference type="InterPro" id="IPR049945">
    <property type="entry name" value="AAA_22"/>
</dbReference>
<organism evidence="2 4">
    <name type="scientific">Saccharobesus litoralis</name>
    <dbReference type="NCBI Taxonomy" id="2172099"/>
    <lineage>
        <taxon>Bacteria</taxon>
        <taxon>Pseudomonadati</taxon>
        <taxon>Pseudomonadota</taxon>
        <taxon>Gammaproteobacteria</taxon>
        <taxon>Alteromonadales</taxon>
        <taxon>Alteromonadaceae</taxon>
        <taxon>Saccharobesus</taxon>
    </lineage>
</organism>
<keyword evidence="4" id="KW-1185">Reference proteome</keyword>
<dbReference type="PANTHER" id="PTHR35894:SF1">
    <property type="entry name" value="PHOSPHORIBULOKINASE _ URIDINE KINASE FAMILY"/>
    <property type="match status" value="1"/>
</dbReference>
<accession>A0A2S0VQY2</accession>
<evidence type="ECO:0000313" key="3">
    <source>
        <dbReference type="EMBL" id="AWB66967.1"/>
    </source>
</evidence>
<name>A0A2S0VQY2_9ALTE</name>
<dbReference type="InterPro" id="IPR027417">
    <property type="entry name" value="P-loop_NTPase"/>
</dbReference>
<feature type="domain" description="ORC1/DEAH AAA+ ATPase" evidence="1">
    <location>
        <begin position="36"/>
        <end position="160"/>
    </location>
</feature>
<dbReference type="EMBL" id="CP026604">
    <property type="protein sequence ID" value="AWB66967.1"/>
    <property type="molecule type" value="Genomic_DNA"/>
</dbReference>
<gene>
    <name evidence="2" type="ORF">C2869_09340</name>
    <name evidence="3" type="ORF">C2869_11195</name>
</gene>
<proteinExistence type="predicted"/>
<dbReference type="EMBL" id="CP026604">
    <property type="protein sequence ID" value="AWB66621.1"/>
    <property type="molecule type" value="Genomic_DNA"/>
</dbReference>
<evidence type="ECO:0000313" key="4">
    <source>
        <dbReference type="Proteomes" id="UP000244441"/>
    </source>
</evidence>
<dbReference type="RefSeq" id="WP_108602682.1">
    <property type="nucleotide sequence ID" value="NZ_CP026604.1"/>
</dbReference>
<dbReference type="OrthoDB" id="9780149at2"/>
<evidence type="ECO:0000259" key="1">
    <source>
        <dbReference type="Pfam" id="PF13401"/>
    </source>
</evidence>
<dbReference type="Proteomes" id="UP000244441">
    <property type="component" value="Chromosome"/>
</dbReference>
<dbReference type="SUPFAM" id="SSF52540">
    <property type="entry name" value="P-loop containing nucleoside triphosphate hydrolases"/>
    <property type="match status" value="1"/>
</dbReference>
<reference evidence="2 4" key="1">
    <citation type="submission" date="2018-01" db="EMBL/GenBank/DDBJ databases">
        <title>Genome sequence of a Cantenovulum-like bacteria.</title>
        <authorList>
            <person name="Tan W.R."/>
            <person name="Lau N.-S."/>
            <person name="Go F."/>
            <person name="Amirul A.-A.A."/>
        </authorList>
    </citation>
    <scope>NUCLEOTIDE SEQUENCE [LARGE SCALE GENOMIC DNA]</scope>
    <source>
        <strain evidence="2 4">CCB-QB4</strain>
    </source>
</reference>
<evidence type="ECO:0000313" key="2">
    <source>
        <dbReference type="EMBL" id="AWB66621.1"/>
    </source>
</evidence>
<dbReference type="InterPro" id="IPR052026">
    <property type="entry name" value="ExeA_AAA_ATPase_DNA-bind"/>
</dbReference>
<dbReference type="AlphaFoldDB" id="A0A2S0VQY2"/>
<dbReference type="Gene3D" id="3.40.50.300">
    <property type="entry name" value="P-loop containing nucleotide triphosphate hydrolases"/>
    <property type="match status" value="1"/>
</dbReference>
<dbReference type="KEGG" id="cate:C2869_09340"/>
<dbReference type="GO" id="GO:0016887">
    <property type="term" value="F:ATP hydrolysis activity"/>
    <property type="evidence" value="ECO:0007669"/>
    <property type="project" value="InterPro"/>
</dbReference>
<sequence>MISSIFAITKEPFNRSNLALLSQQKHISDVIKIHASQGGFSVIIGEPGVGKSVLREHIEHWHNERDTTVVAISRTMHTYINILKQLALSFKLDVPTKDLEAELIKAAYEHIRQRKTLYILIDEAHLLNIEVLRKLRLLFEKFPKKHNLVLFGQPDLLHYLSLNVNADIKSRITFSQSIKPLNDDDLECYIIKELEAAKMGINTFDSAAIEVILRSSNGNLRLCRNLCYASLIEACREAKKIVTISHVNNVLIQPHWRSHEDLIKQQVAS</sequence>
<protein>
    <recommendedName>
        <fullName evidence="1">ORC1/DEAH AAA+ ATPase domain-containing protein</fullName>
    </recommendedName>
</protein>
<dbReference type="PANTHER" id="PTHR35894">
    <property type="entry name" value="GENERAL SECRETION PATHWAY PROTEIN A-RELATED"/>
    <property type="match status" value="1"/>
</dbReference>
<dbReference type="Pfam" id="PF13401">
    <property type="entry name" value="AAA_22"/>
    <property type="match status" value="1"/>
</dbReference>